<dbReference type="EMBL" id="BNFF01000001">
    <property type="protein sequence ID" value="GHK53267.1"/>
    <property type="molecule type" value="Genomic_DNA"/>
</dbReference>
<organism evidence="17 18">
    <name type="scientific">Klebsiella pneumoniae</name>
    <dbReference type="NCBI Taxonomy" id="573"/>
    <lineage>
        <taxon>Bacteria</taxon>
        <taxon>Pseudomonadati</taxon>
        <taxon>Pseudomonadota</taxon>
        <taxon>Gammaproteobacteria</taxon>
        <taxon>Enterobacterales</taxon>
        <taxon>Enterobacteriaceae</taxon>
        <taxon>Klebsiella/Raoultella group</taxon>
        <taxon>Klebsiella</taxon>
        <taxon>Klebsiella pneumoniae complex</taxon>
    </lineage>
</organism>
<dbReference type="GO" id="GO:0004515">
    <property type="term" value="F:nicotinate-nucleotide adenylyltransferase activity"/>
    <property type="evidence" value="ECO:0007669"/>
    <property type="project" value="UniProtKB-EC"/>
</dbReference>
<evidence type="ECO:0000256" key="15">
    <source>
        <dbReference type="ARBA" id="ARBA00048721"/>
    </source>
</evidence>
<evidence type="ECO:0000256" key="11">
    <source>
        <dbReference type="ARBA" id="ARBA00023027"/>
    </source>
</evidence>
<evidence type="ECO:0000256" key="5">
    <source>
        <dbReference type="ARBA" id="ARBA00017987"/>
    </source>
</evidence>
<evidence type="ECO:0000256" key="14">
    <source>
        <dbReference type="ARBA" id="ARBA00033353"/>
    </source>
</evidence>
<dbReference type="Pfam" id="PF01467">
    <property type="entry name" value="CTP_transf_like"/>
    <property type="match status" value="1"/>
</dbReference>
<keyword evidence="7" id="KW-0808">Transferase</keyword>
<protein>
    <recommendedName>
        <fullName evidence="5">Nicotinate-nucleotide adenylyltransferase</fullName>
        <ecNumber evidence="4">2.7.7.18</ecNumber>
    </recommendedName>
    <alternativeName>
        <fullName evidence="14">Deamido-NAD(+) diphosphorylase</fullName>
    </alternativeName>
    <alternativeName>
        <fullName evidence="13">Deamido-NAD(+) pyrophosphorylase</fullName>
    </alternativeName>
    <alternativeName>
        <fullName evidence="12">Nicotinate mononucleotide adenylyltransferase</fullName>
    </alternativeName>
</protein>
<proteinExistence type="inferred from homology"/>
<keyword evidence="11" id="KW-0520">NAD</keyword>
<comment type="similarity">
    <text evidence="3">Belongs to the NadD family.</text>
</comment>
<dbReference type="InterPro" id="IPR004821">
    <property type="entry name" value="Cyt_trans-like"/>
</dbReference>
<dbReference type="PANTHER" id="PTHR39321">
    <property type="entry name" value="NICOTINATE-NUCLEOTIDE ADENYLYLTRANSFERASE-RELATED"/>
    <property type="match status" value="1"/>
</dbReference>
<evidence type="ECO:0000256" key="12">
    <source>
        <dbReference type="ARBA" id="ARBA00031253"/>
    </source>
</evidence>
<evidence type="ECO:0000256" key="10">
    <source>
        <dbReference type="ARBA" id="ARBA00022840"/>
    </source>
</evidence>
<keyword evidence="9" id="KW-0547">Nucleotide-binding</keyword>
<evidence type="ECO:0000256" key="13">
    <source>
        <dbReference type="ARBA" id="ARBA00033140"/>
    </source>
</evidence>
<dbReference type="NCBIfam" id="TIGR00125">
    <property type="entry name" value="cyt_tran_rel"/>
    <property type="match status" value="1"/>
</dbReference>
<reference evidence="17" key="1">
    <citation type="submission" date="2020-10" db="EMBL/GenBank/DDBJ databases">
        <title>Genome Sequence of ESBL Producing Zambian Clinical Strains.</title>
        <authorList>
            <person name="Shawa M."/>
            <person name="Furuta Y."/>
            <person name="Simbotwe M."/>
            <person name="Mulenga E."/>
            <person name="Mubanga M."/>
            <person name="Mulenga G."/>
            <person name="Kaile C."/>
            <person name="Zorigt T."/>
            <person name="Hang'ombe B."/>
            <person name="Higashi H."/>
        </authorList>
    </citation>
    <scope>NUCLEOTIDE SEQUENCE</scope>
    <source>
        <strain evidence="17">Zam_UTH_09</strain>
    </source>
</reference>
<dbReference type="Gene3D" id="3.40.50.620">
    <property type="entry name" value="HUPs"/>
    <property type="match status" value="1"/>
</dbReference>
<dbReference type="GO" id="GO:0009435">
    <property type="term" value="P:NAD+ biosynthetic process"/>
    <property type="evidence" value="ECO:0007669"/>
    <property type="project" value="InterPro"/>
</dbReference>
<evidence type="ECO:0000256" key="3">
    <source>
        <dbReference type="ARBA" id="ARBA00009014"/>
    </source>
</evidence>
<evidence type="ECO:0000256" key="2">
    <source>
        <dbReference type="ARBA" id="ARBA00005019"/>
    </source>
</evidence>
<evidence type="ECO:0000256" key="7">
    <source>
        <dbReference type="ARBA" id="ARBA00022679"/>
    </source>
</evidence>
<evidence type="ECO:0000256" key="1">
    <source>
        <dbReference type="ARBA" id="ARBA00002324"/>
    </source>
</evidence>
<dbReference type="Proteomes" id="UP000655094">
    <property type="component" value="Unassembled WGS sequence"/>
</dbReference>
<evidence type="ECO:0000256" key="9">
    <source>
        <dbReference type="ARBA" id="ARBA00022741"/>
    </source>
</evidence>
<dbReference type="EC" id="2.7.7.18" evidence="4"/>
<dbReference type="GO" id="GO:0005524">
    <property type="term" value="F:ATP binding"/>
    <property type="evidence" value="ECO:0007669"/>
    <property type="project" value="UniProtKB-KW"/>
</dbReference>
<comment type="pathway">
    <text evidence="2">Cofactor biosynthesis; NAD(+) biosynthesis; deamido-NAD(+) from nicotinate D-ribonucleotide: step 1/1.</text>
</comment>
<feature type="domain" description="Cytidyltransferase-like" evidence="16">
    <location>
        <begin position="10"/>
        <end position="83"/>
    </location>
</feature>
<keyword evidence="6" id="KW-0662">Pyridine nucleotide biosynthesis</keyword>
<dbReference type="InterPro" id="IPR014729">
    <property type="entry name" value="Rossmann-like_a/b/a_fold"/>
</dbReference>
<accession>A0A919HUT9</accession>
<dbReference type="SUPFAM" id="SSF52374">
    <property type="entry name" value="Nucleotidylyl transferase"/>
    <property type="match status" value="1"/>
</dbReference>
<sequence>MVDMTQLQAIYGGTFDPVHYGHLKPVEILANQIGLSKVIIMPNNVPPHRPQPEATSAQRVHMLKLAIADKPLFTLDERELRRDTPLDGANAAGVAPGAGAAQTAGVYHWPGFATDLSHLAQL</sequence>
<keyword evidence="10" id="KW-0067">ATP-binding</keyword>
<evidence type="ECO:0000256" key="8">
    <source>
        <dbReference type="ARBA" id="ARBA00022695"/>
    </source>
</evidence>
<dbReference type="CDD" id="cd02165">
    <property type="entry name" value="NMNAT"/>
    <property type="match status" value="1"/>
</dbReference>
<comment type="function">
    <text evidence="1">Catalyzes the reversible adenylation of nicotinate mononucleotide (NaMN) to nicotinic acid adenine dinucleotide (NaAD).</text>
</comment>
<name>A0A919HUT9_KLEPN</name>
<evidence type="ECO:0000256" key="4">
    <source>
        <dbReference type="ARBA" id="ARBA00012389"/>
    </source>
</evidence>
<dbReference type="InterPro" id="IPR005248">
    <property type="entry name" value="NadD/NMNAT"/>
</dbReference>
<dbReference type="AlphaFoldDB" id="A0A919HUT9"/>
<evidence type="ECO:0000313" key="17">
    <source>
        <dbReference type="EMBL" id="GHK53267.1"/>
    </source>
</evidence>
<evidence type="ECO:0000259" key="16">
    <source>
        <dbReference type="Pfam" id="PF01467"/>
    </source>
</evidence>
<dbReference type="PANTHER" id="PTHR39321:SF3">
    <property type="entry name" value="PHOSPHOPANTETHEINE ADENYLYLTRANSFERASE"/>
    <property type="match status" value="1"/>
</dbReference>
<comment type="caution">
    <text evidence="17">The sequence shown here is derived from an EMBL/GenBank/DDBJ whole genome shotgun (WGS) entry which is preliminary data.</text>
</comment>
<gene>
    <name evidence="17" type="ORF">KPZU09_30030</name>
</gene>
<evidence type="ECO:0000256" key="6">
    <source>
        <dbReference type="ARBA" id="ARBA00022642"/>
    </source>
</evidence>
<keyword evidence="8" id="KW-0548">Nucleotidyltransferase</keyword>
<comment type="catalytic activity">
    <reaction evidence="15">
        <text>nicotinate beta-D-ribonucleotide + ATP + H(+) = deamido-NAD(+) + diphosphate</text>
        <dbReference type="Rhea" id="RHEA:22860"/>
        <dbReference type="ChEBI" id="CHEBI:15378"/>
        <dbReference type="ChEBI" id="CHEBI:30616"/>
        <dbReference type="ChEBI" id="CHEBI:33019"/>
        <dbReference type="ChEBI" id="CHEBI:57502"/>
        <dbReference type="ChEBI" id="CHEBI:58437"/>
        <dbReference type="EC" id="2.7.7.18"/>
    </reaction>
</comment>
<evidence type="ECO:0000313" key="18">
    <source>
        <dbReference type="Proteomes" id="UP000655094"/>
    </source>
</evidence>